<gene>
    <name evidence="2" type="ORF">EEL30_06285</name>
</gene>
<evidence type="ECO:0000313" key="3">
    <source>
        <dbReference type="Proteomes" id="UP000319432"/>
    </source>
</evidence>
<feature type="domain" description="TadE-like" evidence="1">
    <location>
        <begin position="16"/>
        <end position="58"/>
    </location>
</feature>
<evidence type="ECO:0000313" key="2">
    <source>
        <dbReference type="EMBL" id="QDX92008.1"/>
    </source>
</evidence>
<proteinExistence type="predicted"/>
<accession>A0A502IE76</accession>
<dbReference type="OrthoDB" id="2472639at2"/>
<evidence type="ECO:0000259" key="1">
    <source>
        <dbReference type="Pfam" id="PF07811"/>
    </source>
</evidence>
<sequence>MFDRHRWFVYVRNQRGSQIIEYVLVFPLLWFLFIYGCDQFSIMYQKQKALAASYEAGRFACVQPNYGLATYMAKRYAEKELEQALYFEHKQIELIVRGGWLQGNHVEARVSLTFPLLGSGKSYTVEESYSMMIENARN</sequence>
<name>A0A502IE76_BRELA</name>
<dbReference type="Proteomes" id="UP000319432">
    <property type="component" value="Chromosome"/>
</dbReference>
<dbReference type="Pfam" id="PF07811">
    <property type="entry name" value="TadE"/>
    <property type="match status" value="1"/>
</dbReference>
<organism evidence="2 3">
    <name type="scientific">Brevibacillus laterosporus</name>
    <name type="common">Bacillus laterosporus</name>
    <dbReference type="NCBI Taxonomy" id="1465"/>
    <lineage>
        <taxon>Bacteria</taxon>
        <taxon>Bacillati</taxon>
        <taxon>Bacillota</taxon>
        <taxon>Bacilli</taxon>
        <taxon>Bacillales</taxon>
        <taxon>Paenibacillaceae</taxon>
        <taxon>Brevibacillus</taxon>
    </lineage>
</organism>
<protein>
    <submittedName>
        <fullName evidence="2">Pilus assembly protein</fullName>
    </submittedName>
</protein>
<dbReference type="EMBL" id="CP033464">
    <property type="protein sequence ID" value="QDX92008.1"/>
    <property type="molecule type" value="Genomic_DNA"/>
</dbReference>
<reference evidence="2 3" key="1">
    <citation type="submission" date="2018-11" db="EMBL/GenBank/DDBJ databases">
        <title>Phylogenetic determinants of toxin gene distribution in genomes of Brevibacillus laterosporus.</title>
        <authorList>
            <person name="Glare T.R."/>
            <person name="Durrant A."/>
            <person name="Berry C."/>
            <person name="Palma L."/>
            <person name="Ormskirk M."/>
            <person name="Cox M.O."/>
        </authorList>
    </citation>
    <scope>NUCLEOTIDE SEQUENCE [LARGE SCALE GENOMIC DNA]</scope>
    <source>
        <strain evidence="2 3">1821L</strain>
    </source>
</reference>
<dbReference type="AlphaFoldDB" id="A0A502IE76"/>
<dbReference type="InterPro" id="IPR012495">
    <property type="entry name" value="TadE-like_dom"/>
</dbReference>
<keyword evidence="3" id="KW-1185">Reference proteome</keyword>